<feature type="binding site" evidence="10">
    <location>
        <position position="176"/>
    </location>
    <ligand>
        <name>substrate</name>
    </ligand>
</feature>
<dbReference type="GO" id="GO:0009117">
    <property type="term" value="P:nucleotide metabolic process"/>
    <property type="evidence" value="ECO:0007669"/>
    <property type="project" value="UniProtKB-KW"/>
</dbReference>
<protein>
    <recommendedName>
        <fullName evidence="10">dITP/XTP pyrophosphatase</fullName>
        <ecNumber evidence="10">3.6.1.66</ecNumber>
    </recommendedName>
    <alternativeName>
        <fullName evidence="10">Non-canonical purine NTP pyrophosphatase</fullName>
    </alternativeName>
    <alternativeName>
        <fullName evidence="10">Non-standard purine NTP pyrophosphatase</fullName>
    </alternativeName>
    <alternativeName>
        <fullName evidence="10">Nucleoside-triphosphate diphosphatase</fullName>
    </alternativeName>
    <alternativeName>
        <fullName evidence="10">Nucleoside-triphosphate pyrophosphatase</fullName>
        <shortName evidence="10">NTPase</shortName>
    </alternativeName>
</protein>
<dbReference type="CDD" id="cd00515">
    <property type="entry name" value="HAM1"/>
    <property type="match status" value="1"/>
</dbReference>
<dbReference type="RefSeq" id="WP_008812046.1">
    <property type="nucleotide sequence ID" value="NZ_CAJUON010000012.1"/>
</dbReference>
<dbReference type="GO" id="GO:0035870">
    <property type="term" value="F:dITP diphosphatase activity"/>
    <property type="evidence" value="ECO:0007669"/>
    <property type="project" value="UniProtKB-UniRule"/>
</dbReference>
<dbReference type="Proteomes" id="UP000462362">
    <property type="component" value="Unassembled WGS sequence"/>
</dbReference>
<evidence type="ECO:0000256" key="4">
    <source>
        <dbReference type="ARBA" id="ARBA00022741"/>
    </source>
</evidence>
<evidence type="ECO:0000256" key="11">
    <source>
        <dbReference type="RuleBase" id="RU003781"/>
    </source>
</evidence>
<dbReference type="GO" id="GO:0046872">
    <property type="term" value="F:metal ion binding"/>
    <property type="evidence" value="ECO:0007669"/>
    <property type="project" value="UniProtKB-KW"/>
</dbReference>
<feature type="binding site" evidence="10">
    <location>
        <begin position="181"/>
        <end position="182"/>
    </location>
    <ligand>
        <name>substrate</name>
    </ligand>
</feature>
<name>A0A6I3S8S8_9BURK</name>
<comment type="caution">
    <text evidence="12">The sequence shown here is derived from an EMBL/GenBank/DDBJ whole genome shotgun (WGS) entry which is preliminary data.</text>
</comment>
<evidence type="ECO:0000313" key="12">
    <source>
        <dbReference type="EMBL" id="MTU42926.1"/>
    </source>
</evidence>
<dbReference type="InterPro" id="IPR002637">
    <property type="entry name" value="RdgB/HAM1"/>
</dbReference>
<dbReference type="GeneID" id="43347593"/>
<comment type="subunit">
    <text evidence="2 10">Homodimer.</text>
</comment>
<dbReference type="HAMAP" id="MF_01405">
    <property type="entry name" value="Non_canon_purine_NTPase"/>
    <property type="match status" value="1"/>
</dbReference>
<dbReference type="FunFam" id="3.90.950.10:FF:000001">
    <property type="entry name" value="dITP/XTP pyrophosphatase"/>
    <property type="match status" value="1"/>
</dbReference>
<gene>
    <name evidence="12" type="primary">rdgB</name>
    <name evidence="12" type="ORF">GMD42_04695</name>
</gene>
<comment type="similarity">
    <text evidence="1 10 11">Belongs to the HAM1 NTPase family.</text>
</comment>
<comment type="cofactor">
    <cofactor evidence="10">
        <name>Mg(2+)</name>
        <dbReference type="ChEBI" id="CHEBI:18420"/>
    </cofactor>
    <text evidence="10">Binds 1 Mg(2+) ion per subunit.</text>
</comment>
<dbReference type="Gene3D" id="3.90.950.10">
    <property type="match status" value="1"/>
</dbReference>
<dbReference type="InterPro" id="IPR020922">
    <property type="entry name" value="dITP/XTP_pyrophosphatase"/>
</dbReference>
<evidence type="ECO:0000256" key="3">
    <source>
        <dbReference type="ARBA" id="ARBA00022723"/>
    </source>
</evidence>
<reference evidence="12 13" key="1">
    <citation type="journal article" date="2019" name="Nat. Med.">
        <title>A library of human gut bacterial isolates paired with longitudinal multiomics data enables mechanistic microbiome research.</title>
        <authorList>
            <person name="Poyet M."/>
            <person name="Groussin M."/>
            <person name="Gibbons S.M."/>
            <person name="Avila-Pacheco J."/>
            <person name="Jiang X."/>
            <person name="Kearney S.M."/>
            <person name="Perrotta A.R."/>
            <person name="Berdy B."/>
            <person name="Zhao S."/>
            <person name="Lieberman T.D."/>
            <person name="Swanson P.K."/>
            <person name="Smith M."/>
            <person name="Roesemann S."/>
            <person name="Alexander J.E."/>
            <person name="Rich S.A."/>
            <person name="Livny J."/>
            <person name="Vlamakis H."/>
            <person name="Clish C."/>
            <person name="Bullock K."/>
            <person name="Deik A."/>
            <person name="Scott J."/>
            <person name="Pierce K.A."/>
            <person name="Xavier R.J."/>
            <person name="Alm E.J."/>
        </authorList>
    </citation>
    <scope>NUCLEOTIDE SEQUENCE [LARGE SCALE GENOMIC DNA]</scope>
    <source>
        <strain evidence="12 13">BIOML-A2</strain>
    </source>
</reference>
<evidence type="ECO:0000256" key="7">
    <source>
        <dbReference type="ARBA" id="ARBA00023080"/>
    </source>
</evidence>
<dbReference type="AlphaFoldDB" id="A0A6I3S8S8"/>
<accession>A0A6I3S8S8</accession>
<feature type="binding site" evidence="10">
    <location>
        <position position="41"/>
    </location>
    <ligand>
        <name>Mg(2+)</name>
        <dbReference type="ChEBI" id="CHEBI:18420"/>
    </ligand>
</feature>
<dbReference type="GO" id="GO:0036220">
    <property type="term" value="F:ITP diphosphatase activity"/>
    <property type="evidence" value="ECO:0007669"/>
    <property type="project" value="UniProtKB-UniRule"/>
</dbReference>
<dbReference type="EC" id="3.6.1.66" evidence="10"/>
<comment type="catalytic activity">
    <reaction evidence="10">
        <text>ITP + H2O = IMP + diphosphate + H(+)</text>
        <dbReference type="Rhea" id="RHEA:29399"/>
        <dbReference type="ChEBI" id="CHEBI:15377"/>
        <dbReference type="ChEBI" id="CHEBI:15378"/>
        <dbReference type="ChEBI" id="CHEBI:33019"/>
        <dbReference type="ChEBI" id="CHEBI:58053"/>
        <dbReference type="ChEBI" id="CHEBI:61402"/>
        <dbReference type="EC" id="3.6.1.66"/>
    </reaction>
</comment>
<evidence type="ECO:0000256" key="8">
    <source>
        <dbReference type="ARBA" id="ARBA00051875"/>
    </source>
</evidence>
<feature type="active site" description="Proton acceptor" evidence="10">
    <location>
        <position position="70"/>
    </location>
</feature>
<comment type="function">
    <text evidence="10">Pyrophosphatase that catalyzes the hydrolysis of nucleoside triphosphates to their monophosphate derivatives, with a high preference for the non-canonical purine nucleotides XTP (xanthosine triphosphate), dITP (deoxyinosine triphosphate) and ITP. Seems to function as a house-cleaning enzyme that removes non-canonical purine nucleotides from the nucleotide pool, thus preventing their incorporation into DNA/RNA and avoiding chromosomal lesions.</text>
</comment>
<keyword evidence="7 10" id="KW-0546">Nucleotide metabolism</keyword>
<evidence type="ECO:0000256" key="2">
    <source>
        <dbReference type="ARBA" id="ARBA00011738"/>
    </source>
</evidence>
<dbReference type="InterPro" id="IPR029001">
    <property type="entry name" value="ITPase-like_fam"/>
</dbReference>
<comment type="catalytic activity">
    <reaction evidence="8 10">
        <text>dITP + H2O = dIMP + diphosphate + H(+)</text>
        <dbReference type="Rhea" id="RHEA:28342"/>
        <dbReference type="ChEBI" id="CHEBI:15377"/>
        <dbReference type="ChEBI" id="CHEBI:15378"/>
        <dbReference type="ChEBI" id="CHEBI:33019"/>
        <dbReference type="ChEBI" id="CHEBI:61194"/>
        <dbReference type="ChEBI" id="CHEBI:61382"/>
        <dbReference type="EC" id="3.6.1.66"/>
    </reaction>
</comment>
<dbReference type="EMBL" id="WNCL01000010">
    <property type="protein sequence ID" value="MTU42926.1"/>
    <property type="molecule type" value="Genomic_DNA"/>
</dbReference>
<dbReference type="SUPFAM" id="SSF52972">
    <property type="entry name" value="ITPase-like"/>
    <property type="match status" value="1"/>
</dbReference>
<evidence type="ECO:0000256" key="9">
    <source>
        <dbReference type="ARBA" id="ARBA00052017"/>
    </source>
</evidence>
<sequence>MSKKIVLASNNKKKMKEMQELLAPMSAEVISQGSLGIPSAEEPFGTFVENALAKARWAAKHSGLPAIADDSGICSDALKGAPGVLSARFAGEPSSDAANNAKLIKELEDKDNRNAHYTCVIVAVRDENDPEPLIAIDFWNGTIGYEPKGEGGFGYDPFFIVTPDGKTAAQMTAEEKNAVSHRGKAMRKMRTLLTERWNW</sequence>
<evidence type="ECO:0000256" key="5">
    <source>
        <dbReference type="ARBA" id="ARBA00022801"/>
    </source>
</evidence>
<evidence type="ECO:0000256" key="1">
    <source>
        <dbReference type="ARBA" id="ARBA00008023"/>
    </source>
</evidence>
<dbReference type="GO" id="GO:0036222">
    <property type="term" value="F:XTP diphosphatase activity"/>
    <property type="evidence" value="ECO:0007669"/>
    <property type="project" value="UniProtKB-UniRule"/>
</dbReference>
<dbReference type="NCBIfam" id="TIGR00042">
    <property type="entry name" value="RdgB/HAM1 family non-canonical purine NTP pyrophosphatase"/>
    <property type="match status" value="1"/>
</dbReference>
<keyword evidence="6 10" id="KW-0460">Magnesium</keyword>
<feature type="binding site" evidence="10">
    <location>
        <begin position="9"/>
        <end position="14"/>
    </location>
    <ligand>
        <name>substrate</name>
    </ligand>
</feature>
<evidence type="ECO:0000256" key="10">
    <source>
        <dbReference type="HAMAP-Rule" id="MF_01405"/>
    </source>
</evidence>
<dbReference type="Pfam" id="PF01725">
    <property type="entry name" value="Ham1p_like"/>
    <property type="match status" value="1"/>
</dbReference>
<evidence type="ECO:0000313" key="13">
    <source>
        <dbReference type="Proteomes" id="UP000462362"/>
    </source>
</evidence>
<keyword evidence="5 10" id="KW-0378">Hydrolase</keyword>
<feature type="binding site" evidence="10">
    <location>
        <position position="70"/>
    </location>
    <ligand>
        <name>Mg(2+)</name>
        <dbReference type="ChEBI" id="CHEBI:18420"/>
    </ligand>
</feature>
<dbReference type="GO" id="GO:0000166">
    <property type="term" value="F:nucleotide binding"/>
    <property type="evidence" value="ECO:0007669"/>
    <property type="project" value="UniProtKB-KW"/>
</dbReference>
<comment type="catalytic activity">
    <reaction evidence="9 10">
        <text>XTP + H2O = XMP + diphosphate + H(+)</text>
        <dbReference type="Rhea" id="RHEA:28610"/>
        <dbReference type="ChEBI" id="CHEBI:15377"/>
        <dbReference type="ChEBI" id="CHEBI:15378"/>
        <dbReference type="ChEBI" id="CHEBI:33019"/>
        <dbReference type="ChEBI" id="CHEBI:57464"/>
        <dbReference type="ChEBI" id="CHEBI:61314"/>
        <dbReference type="EC" id="3.6.1.66"/>
    </reaction>
</comment>
<dbReference type="GO" id="GO:0005829">
    <property type="term" value="C:cytosol"/>
    <property type="evidence" value="ECO:0007669"/>
    <property type="project" value="TreeGrafter"/>
</dbReference>
<evidence type="ECO:0000256" key="6">
    <source>
        <dbReference type="ARBA" id="ARBA00022842"/>
    </source>
</evidence>
<proteinExistence type="inferred from homology"/>
<keyword evidence="4 10" id="KW-0547">Nucleotide-binding</keyword>
<feature type="binding site" evidence="10">
    <location>
        <begin position="153"/>
        <end position="156"/>
    </location>
    <ligand>
        <name>substrate</name>
    </ligand>
</feature>
<organism evidence="12 13">
    <name type="scientific">Parasutterella excrementihominis</name>
    <dbReference type="NCBI Taxonomy" id="487175"/>
    <lineage>
        <taxon>Bacteria</taxon>
        <taxon>Pseudomonadati</taxon>
        <taxon>Pseudomonadota</taxon>
        <taxon>Betaproteobacteria</taxon>
        <taxon>Burkholderiales</taxon>
        <taxon>Sutterellaceae</taxon>
        <taxon>Parasutterella</taxon>
    </lineage>
</organism>
<dbReference type="GO" id="GO:0017111">
    <property type="term" value="F:ribonucleoside triphosphate phosphatase activity"/>
    <property type="evidence" value="ECO:0007669"/>
    <property type="project" value="InterPro"/>
</dbReference>
<dbReference type="PANTHER" id="PTHR11067">
    <property type="entry name" value="INOSINE TRIPHOSPHATE PYROPHOSPHATASE/HAM1 PROTEIN"/>
    <property type="match status" value="1"/>
</dbReference>
<feature type="binding site" evidence="10">
    <location>
        <position position="71"/>
    </location>
    <ligand>
        <name>substrate</name>
    </ligand>
</feature>
<dbReference type="GO" id="GO:0009146">
    <property type="term" value="P:purine nucleoside triphosphate catabolic process"/>
    <property type="evidence" value="ECO:0007669"/>
    <property type="project" value="UniProtKB-UniRule"/>
</dbReference>
<dbReference type="PANTHER" id="PTHR11067:SF9">
    <property type="entry name" value="INOSINE TRIPHOSPHATE PYROPHOSPHATASE"/>
    <property type="match status" value="1"/>
</dbReference>
<keyword evidence="3 10" id="KW-0479">Metal-binding</keyword>